<reference evidence="3" key="4">
    <citation type="submission" date="2024-09" db="EMBL/GenBank/DDBJ databases">
        <authorList>
            <person name="Sun Q."/>
            <person name="Mori K."/>
        </authorList>
    </citation>
    <scope>NUCLEOTIDE SEQUENCE</scope>
    <source>
        <strain evidence="3">KCTC 62575</strain>
    </source>
</reference>
<dbReference type="Proteomes" id="UP000240957">
    <property type="component" value="Unassembled WGS sequence"/>
</dbReference>
<dbReference type="PROSITE" id="PS00571">
    <property type="entry name" value="AMIDASES"/>
    <property type="match status" value="1"/>
</dbReference>
<dbReference type="EMBL" id="PYIX02000032">
    <property type="protein sequence ID" value="RFC82535.1"/>
    <property type="molecule type" value="Genomic_DNA"/>
</dbReference>
<comment type="caution">
    <text evidence="4">The sequence shown here is derived from an EMBL/GenBank/DDBJ whole genome shotgun (WGS) entry which is preliminary data.</text>
</comment>
<dbReference type="GO" id="GO:0003824">
    <property type="term" value="F:catalytic activity"/>
    <property type="evidence" value="ECO:0007669"/>
    <property type="project" value="InterPro"/>
</dbReference>
<dbReference type="OrthoDB" id="9811471at2"/>
<dbReference type="RefSeq" id="WP_107009376.1">
    <property type="nucleotide sequence ID" value="NZ_JBHRSF010000093.1"/>
</dbReference>
<sequence length="472" mass="51253">MLNKDLLSLSVTELAQHIQTRKISSVDLTKLMLQHAQDRNAEINAYISFRTEKALAEAAQADAEIAQGQYKGVFHGIPMGIKDNIYLGGEVTTMASKIHANFISDDDATVIEKLKAAGAIIIGKLNMHEYAWGITNNSPHFGACHNPWNVEKIPGGSSGGSGAAVAAGMSTITLGTDTAGSIRIPSSACGLVGLKPTHGLVAKYGCFPLAWTLDHIGPMAKTVTDAAAMLKVIAGFDARDPTSKHVEIPDYVALLDQDVKGKVIGINEEYFFHQVDHEIENLIRKQLEQLEQRGAIIKTVSIPALKNAEYAELITSLAEAATIHHEDLQKCPDDFGDDIRLLFELGELPTAVEYLQAQQLRRELKQQFTDIFKEIDVLIAPTLPILPPDIGSATAKMNGEDVDLLNHIIRFTGPSNLTGLPALSIPCGLIEGLPVGLQIIGPAFQEQKVFNIALAIEEQTQFNYKQPTLDRI</sequence>
<dbReference type="Proteomes" id="UP001595455">
    <property type="component" value="Unassembled WGS sequence"/>
</dbReference>
<dbReference type="InterPro" id="IPR020556">
    <property type="entry name" value="Amidase_CS"/>
</dbReference>
<gene>
    <name evidence="3" type="ORF">ACFODO_16505</name>
    <name evidence="4" type="ORF">C9E89_016195</name>
</gene>
<dbReference type="Gene3D" id="3.90.1300.10">
    <property type="entry name" value="Amidase signature (AS) domain"/>
    <property type="match status" value="1"/>
</dbReference>
<comment type="similarity">
    <text evidence="1">Belongs to the amidase family.</text>
</comment>
<name>A0A371YM29_9GAMM</name>
<dbReference type="Pfam" id="PF01425">
    <property type="entry name" value="Amidase"/>
    <property type="match status" value="1"/>
</dbReference>
<dbReference type="InterPro" id="IPR000120">
    <property type="entry name" value="Amidase"/>
</dbReference>
<dbReference type="InterPro" id="IPR036928">
    <property type="entry name" value="AS_sf"/>
</dbReference>
<dbReference type="AlphaFoldDB" id="A0A371YM29"/>
<accession>A0A371YM29</accession>
<feature type="domain" description="Amidase" evidence="2">
    <location>
        <begin position="27"/>
        <end position="449"/>
    </location>
</feature>
<protein>
    <submittedName>
        <fullName evidence="4">Amidase</fullName>
    </submittedName>
</protein>
<keyword evidence="6" id="KW-1185">Reference proteome</keyword>
<dbReference type="EMBL" id="JBHRSF010000093">
    <property type="protein sequence ID" value="MFC2996828.1"/>
    <property type="molecule type" value="Genomic_DNA"/>
</dbReference>
<organism evidence="4 5">
    <name type="scientific">Acinetobacter sichuanensis</name>
    <dbReference type="NCBI Taxonomy" id="2136183"/>
    <lineage>
        <taxon>Bacteria</taxon>
        <taxon>Pseudomonadati</taxon>
        <taxon>Pseudomonadota</taxon>
        <taxon>Gammaproteobacteria</taxon>
        <taxon>Moraxellales</taxon>
        <taxon>Moraxellaceae</taxon>
        <taxon>Acinetobacter</taxon>
    </lineage>
</organism>
<reference evidence="6" key="3">
    <citation type="journal article" date="2019" name="Int. J. Syst. Evol. Microbiol.">
        <title>The Global Catalogue of Microorganisms (GCM) 10K type strain sequencing project: providing services to taxonomists for standard genome sequencing and annotation.</title>
        <authorList>
            <consortium name="The Broad Institute Genomics Platform"/>
            <consortium name="The Broad Institute Genome Sequencing Center for Infectious Disease"/>
            <person name="Wu L."/>
            <person name="Ma J."/>
        </authorList>
    </citation>
    <scope>NUCLEOTIDE SEQUENCE [LARGE SCALE GENOMIC DNA]</scope>
    <source>
        <strain evidence="6">KCTC 62575</strain>
    </source>
</reference>
<evidence type="ECO:0000313" key="5">
    <source>
        <dbReference type="Proteomes" id="UP000240957"/>
    </source>
</evidence>
<dbReference type="SUPFAM" id="SSF75304">
    <property type="entry name" value="Amidase signature (AS) enzymes"/>
    <property type="match status" value="1"/>
</dbReference>
<evidence type="ECO:0000313" key="3">
    <source>
        <dbReference type="EMBL" id="MFC2996828.1"/>
    </source>
</evidence>
<evidence type="ECO:0000256" key="1">
    <source>
        <dbReference type="ARBA" id="ARBA00009199"/>
    </source>
</evidence>
<evidence type="ECO:0000313" key="4">
    <source>
        <dbReference type="EMBL" id="RFC82535.1"/>
    </source>
</evidence>
<dbReference type="PANTHER" id="PTHR11895:SF7">
    <property type="entry name" value="GLUTAMYL-TRNA(GLN) AMIDOTRANSFERASE SUBUNIT A, MITOCHONDRIAL"/>
    <property type="match status" value="1"/>
</dbReference>
<evidence type="ECO:0000313" key="6">
    <source>
        <dbReference type="Proteomes" id="UP001595455"/>
    </source>
</evidence>
<reference evidence="3" key="1">
    <citation type="journal article" date="2014" name="Int. J. Syst. Evol. Microbiol.">
        <title>Complete genome of a new Firmicutes species belonging to the dominant human colonic microbiota ('Ruminococcus bicirculans') reveals two chromosomes and a selective capacity to utilize plant glucans.</title>
        <authorList>
            <consortium name="NISC Comparative Sequencing Program"/>
            <person name="Wegmann U."/>
            <person name="Louis P."/>
            <person name="Goesmann A."/>
            <person name="Henrissat B."/>
            <person name="Duncan S.H."/>
            <person name="Flint H.J."/>
        </authorList>
    </citation>
    <scope>NUCLEOTIDE SEQUENCE</scope>
    <source>
        <strain evidence="3">KCTC 62575</strain>
    </source>
</reference>
<reference evidence="4 5" key="2">
    <citation type="submission" date="2018-08" db="EMBL/GenBank/DDBJ databases">
        <title>The draft genome of Acinetobacter sichuanensis strain WCHAc060041.</title>
        <authorList>
            <person name="Qin J."/>
            <person name="Feng Y."/>
            <person name="Zong Z."/>
        </authorList>
    </citation>
    <scope>NUCLEOTIDE SEQUENCE [LARGE SCALE GENOMIC DNA]</scope>
    <source>
        <strain evidence="4 5">WCHAc060041</strain>
    </source>
</reference>
<proteinExistence type="inferred from homology"/>
<dbReference type="InterPro" id="IPR023631">
    <property type="entry name" value="Amidase_dom"/>
</dbReference>
<dbReference type="PANTHER" id="PTHR11895">
    <property type="entry name" value="TRANSAMIDASE"/>
    <property type="match status" value="1"/>
</dbReference>
<evidence type="ECO:0000259" key="2">
    <source>
        <dbReference type="Pfam" id="PF01425"/>
    </source>
</evidence>